<feature type="domain" description="F5/8 type C" evidence="6">
    <location>
        <begin position="788"/>
        <end position="951"/>
    </location>
</feature>
<dbReference type="Pfam" id="PF04616">
    <property type="entry name" value="Glyco_hydro_43"/>
    <property type="match status" value="1"/>
</dbReference>
<dbReference type="InterPro" id="IPR006710">
    <property type="entry name" value="Glyco_hydro_43"/>
</dbReference>
<keyword evidence="5" id="KW-0326">Glycosidase</keyword>
<dbReference type="SUPFAM" id="SSF75005">
    <property type="entry name" value="Arabinanase/levansucrase/invertase"/>
    <property type="match status" value="1"/>
</dbReference>
<dbReference type="Gene3D" id="2.60.120.260">
    <property type="entry name" value="Galactose-binding domain-like"/>
    <property type="match status" value="2"/>
</dbReference>
<dbReference type="InterPro" id="IPR013783">
    <property type="entry name" value="Ig-like_fold"/>
</dbReference>
<dbReference type="CDD" id="cd08990">
    <property type="entry name" value="GH43_AXH_like"/>
    <property type="match status" value="1"/>
</dbReference>
<dbReference type="InterPro" id="IPR058094">
    <property type="entry name" value="Ig-like_OmpL47-like"/>
</dbReference>
<proteinExistence type="inferred from homology"/>
<keyword evidence="2" id="KW-0624">Polysaccharide degradation</keyword>
<dbReference type="NCBIfam" id="NF047446">
    <property type="entry name" value="barrel_OmpL47"/>
    <property type="match status" value="2"/>
</dbReference>
<dbReference type="InterPro" id="IPR052176">
    <property type="entry name" value="Glycosyl_Hydrlase_43_Enz"/>
</dbReference>
<evidence type="ECO:0000313" key="7">
    <source>
        <dbReference type="EMBL" id="MEU0155434.1"/>
    </source>
</evidence>
<dbReference type="PANTHER" id="PTHR43772">
    <property type="entry name" value="ENDO-1,4-BETA-XYLANASE"/>
    <property type="match status" value="1"/>
</dbReference>
<keyword evidence="3" id="KW-0378">Hydrolase</keyword>
<dbReference type="InterPro" id="IPR023296">
    <property type="entry name" value="Glyco_hydro_beta-prop_sf"/>
</dbReference>
<dbReference type="RefSeq" id="WP_355667032.1">
    <property type="nucleotide sequence ID" value="NZ_JBEXRX010000108.1"/>
</dbReference>
<keyword evidence="4" id="KW-0119">Carbohydrate metabolism</keyword>
<dbReference type="NCBIfam" id="NF038114">
    <property type="entry name" value="rightmost"/>
    <property type="match status" value="1"/>
</dbReference>
<evidence type="ECO:0000256" key="4">
    <source>
        <dbReference type="ARBA" id="ARBA00023277"/>
    </source>
</evidence>
<gene>
    <name evidence="7" type="ORF">ABZ071_26720</name>
</gene>
<accession>A0ABV2VRK5</accession>
<keyword evidence="8" id="KW-1185">Reference proteome</keyword>
<dbReference type="InterPro" id="IPR000421">
    <property type="entry name" value="FA58C"/>
</dbReference>
<evidence type="ECO:0000259" key="6">
    <source>
        <dbReference type="PROSITE" id="PS50022"/>
    </source>
</evidence>
<comment type="similarity">
    <text evidence="1">Belongs to the glycosyl hydrolase 43 family.</text>
</comment>
<evidence type="ECO:0000256" key="1">
    <source>
        <dbReference type="ARBA" id="ARBA00009865"/>
    </source>
</evidence>
<dbReference type="Gene3D" id="3.30.1920.20">
    <property type="match status" value="1"/>
</dbReference>
<protein>
    <submittedName>
        <fullName evidence="7">PxKF domain-containing protein</fullName>
    </submittedName>
</protein>
<name>A0ABV2VRK5_9ACTN</name>
<evidence type="ECO:0000256" key="2">
    <source>
        <dbReference type="ARBA" id="ARBA00022651"/>
    </source>
</evidence>
<reference evidence="7 8" key="1">
    <citation type="submission" date="2024-06" db="EMBL/GenBank/DDBJ databases">
        <title>The Natural Products Discovery Center: Release of the First 8490 Sequenced Strains for Exploring Actinobacteria Biosynthetic Diversity.</title>
        <authorList>
            <person name="Kalkreuter E."/>
            <person name="Kautsar S.A."/>
            <person name="Yang D."/>
            <person name="Bader C.D."/>
            <person name="Teijaro C.N."/>
            <person name="Fluegel L."/>
            <person name="Davis C.M."/>
            <person name="Simpson J.R."/>
            <person name="Lauterbach L."/>
            <person name="Steele A.D."/>
            <person name="Gui C."/>
            <person name="Meng S."/>
            <person name="Li G."/>
            <person name="Viehrig K."/>
            <person name="Ye F."/>
            <person name="Su P."/>
            <person name="Kiefer A.F."/>
            <person name="Nichols A."/>
            <person name="Cepeda A.J."/>
            <person name="Yan W."/>
            <person name="Fan B."/>
            <person name="Jiang Y."/>
            <person name="Adhikari A."/>
            <person name="Zheng C.-J."/>
            <person name="Schuster L."/>
            <person name="Cowan T.M."/>
            <person name="Smanski M.J."/>
            <person name="Chevrette M.G."/>
            <person name="De Carvalho L.P.S."/>
            <person name="Shen B."/>
        </authorList>
    </citation>
    <scope>NUCLEOTIDE SEQUENCE [LARGE SCALE GENOMIC DNA]</scope>
    <source>
        <strain evidence="7 8">NPDC006286</strain>
    </source>
</reference>
<dbReference type="PANTHER" id="PTHR43772:SF2">
    <property type="entry name" value="PUTATIVE (AFU_ORTHOLOGUE AFUA_2G04480)-RELATED"/>
    <property type="match status" value="1"/>
</dbReference>
<keyword evidence="2" id="KW-0858">Xylan degradation</keyword>
<dbReference type="PROSITE" id="PS50022">
    <property type="entry name" value="FA58C_3"/>
    <property type="match status" value="1"/>
</dbReference>
<organism evidence="7 8">
    <name type="scientific">Micromonospora fulviviridis</name>
    <dbReference type="NCBI Taxonomy" id="47860"/>
    <lineage>
        <taxon>Bacteria</taxon>
        <taxon>Bacillati</taxon>
        <taxon>Actinomycetota</taxon>
        <taxon>Actinomycetes</taxon>
        <taxon>Micromonosporales</taxon>
        <taxon>Micromonosporaceae</taxon>
        <taxon>Micromonospora</taxon>
    </lineage>
</organism>
<comment type="caution">
    <text evidence="7">The sequence shown here is derived from an EMBL/GenBank/DDBJ whole genome shotgun (WGS) entry which is preliminary data.</text>
</comment>
<dbReference type="Gene3D" id="2.60.40.10">
    <property type="entry name" value="Immunoglobulins"/>
    <property type="match status" value="1"/>
</dbReference>
<evidence type="ECO:0000313" key="8">
    <source>
        <dbReference type="Proteomes" id="UP001550348"/>
    </source>
</evidence>
<evidence type="ECO:0000256" key="3">
    <source>
        <dbReference type="ARBA" id="ARBA00022801"/>
    </source>
</evidence>
<dbReference type="Gene3D" id="2.115.10.20">
    <property type="entry name" value="Glycosyl hydrolase domain, family 43"/>
    <property type="match status" value="1"/>
</dbReference>
<evidence type="ECO:0000256" key="5">
    <source>
        <dbReference type="ARBA" id="ARBA00023295"/>
    </source>
</evidence>
<dbReference type="EMBL" id="JBEXRX010000108">
    <property type="protein sequence ID" value="MEU0155434.1"/>
    <property type="molecule type" value="Genomic_DNA"/>
</dbReference>
<sequence length="1232" mass="131535">MNSIRCGVAPRTRGPLRRLRSTIAAAALAGLVAGGMVGVATPAYAADSYTFTNTRNPILGDGSYYSADPAPVVVPAGSPGNDSGKDQLYIYTGHDQAGPSTNDFIMNEWGAFRTDDVASGQWTHFPSLARPETLFSWASTGRAYAGQMIQGVDGRYYWYVPVFERNSPAADKLAIGLAVADAPTGPWSDYVGGPLISQRWPTTNNIQNIDPTILIDGVAPNQRVYVYWGTFGQLRMLELGQDMKTPVGTQRSVTGLTGFFEAPWIFKRNGTYYLAYAGNNAGPTSACTPANYHACIAYATAQSPTGPWTYRGTILRPVSSTTSHPGILEFNGQWYLTYHTADAVGGGHFRRSVAIDRVEWDDTLTPPRMKLVTPTPVKGRDLSPRANIAQEAKVTVSNEPVPTQYWVKALNDEIVRSNPLPPDMWGTWTGSNPPQQWVQYTWDQPMRISGSQIDFWNDQPQGTGVGVAAPARWRIQYWNLATGQWADVPRPSGYPTSTQGFQNTTFDPLTTTQVRAVFDGSTNGSTYSAVAVEEWKILAVQPQSVTPAPMTVEVGEVDLPGTLPVGFGSETLQVPVFWDPVTPEQVASAGRFTIHGTVLGYAAERVSTQVTVISPDDTEGDEAAPTLTLAPTGSAGTAGWFRSAVRVRVAGVDDRGGRMSIESRVDAGEPVVATDVRYADVTVSGDGQHMVTATATDRAGNVSAAKSLAVRIDATAPVSTGTVDSATRTVTVTVRDATSGVARVEYSIDTGEWTTYTGPIEAPDWHKHTVSFRATDVAGNLETARTVTIPADLSGPLSGNIAPVATPSASYTASWNSVTVLNDGADPTNPSQAQIWGTWSGDRPATQWVQYDWSRPVRITGTELKFWRDSNRGSGEGVAEPDGWVLQYWDGATSAWRDVTGASSYGTSTTAFNTVTFDAVTTPRVRATIRANGNGTTWSAVAITDWRVFADDPGDTVPPTTTVAWSPAEPDGDQGWYRTVPSFTLAAKDTFGVAGTQYRLDGGEWTTYPGTPVPVGQQGTHQVEFRSTDRRGNVEEPKSATVKVDTVAPTATFDSTIGVVYFGAVPPAPTCTASDTTSGAAGCVVTGYSTTVGTHTVTATATDAAGNTGTATQTYTVLPWTAKGFYQPVDMDGVLNMVKAGSTVPMKFELFAVNEISDTSAVTMRAKEVTCSTSAGTDDIEVVASGSTVLRYDTTAGQFVYNWKTPTAPGSCYAVTVTADDGTSLTALFQLR</sequence>
<dbReference type="Proteomes" id="UP001550348">
    <property type="component" value="Unassembled WGS sequence"/>
</dbReference>